<feature type="binding site" evidence="9">
    <location>
        <position position="21"/>
    </location>
    <ligand>
        <name>ATP</name>
        <dbReference type="ChEBI" id="CHEBI:30616"/>
    </ligand>
</feature>
<evidence type="ECO:0000313" key="12">
    <source>
        <dbReference type="Proteomes" id="UP000035337"/>
    </source>
</evidence>
<evidence type="ECO:0000256" key="9">
    <source>
        <dbReference type="HAMAP-Rule" id="MF_00151"/>
    </source>
</evidence>
<comment type="cofactor">
    <cofactor evidence="9">
        <name>Mg(2+)</name>
        <dbReference type="ChEBI" id="CHEBI:18420"/>
    </cofactor>
</comment>
<feature type="site" description="Transition state stabilizer" evidence="9">
    <location>
        <position position="21"/>
    </location>
</feature>
<dbReference type="HAMAP" id="MF_00151">
    <property type="entry name" value="PPAT_bact"/>
    <property type="match status" value="1"/>
</dbReference>
<proteinExistence type="inferred from homology"/>
<dbReference type="InterPro" id="IPR001980">
    <property type="entry name" value="PPAT"/>
</dbReference>
<organism evidence="11 12">
    <name type="scientific">Endomicrobium proavitum</name>
    <dbReference type="NCBI Taxonomy" id="1408281"/>
    <lineage>
        <taxon>Bacteria</taxon>
        <taxon>Pseudomonadati</taxon>
        <taxon>Elusimicrobiota</taxon>
        <taxon>Endomicrobiia</taxon>
        <taxon>Endomicrobiales</taxon>
        <taxon>Endomicrobiaceae</taxon>
        <taxon>Endomicrobium</taxon>
    </lineage>
</organism>
<dbReference type="GO" id="GO:0005737">
    <property type="term" value="C:cytoplasm"/>
    <property type="evidence" value="ECO:0007669"/>
    <property type="project" value="UniProtKB-SubCell"/>
</dbReference>
<dbReference type="PATRIC" id="fig|1408281.3.peg.477"/>
<dbReference type="KEGG" id="epo:Epro_0464"/>
<reference evidence="11 12" key="1">
    <citation type="submission" date="2014-09" db="EMBL/GenBank/DDBJ databases">
        <title>Complete genome sequence of Endomicrobium proavitum.</title>
        <authorList>
            <person name="Zheng H."/>
        </authorList>
    </citation>
    <scope>NUCLEOTIDE SEQUENCE [LARGE SCALE GENOMIC DNA]</scope>
    <source>
        <strain evidence="11 12">Rsa215</strain>
    </source>
</reference>
<keyword evidence="3 9" id="KW-0548">Nucleotidyltransferase</keyword>
<feature type="binding site" evidence="9">
    <location>
        <position position="13"/>
    </location>
    <ligand>
        <name>substrate</name>
    </ligand>
</feature>
<dbReference type="NCBIfam" id="TIGR01510">
    <property type="entry name" value="coaD_prev_kdtB"/>
    <property type="match status" value="1"/>
</dbReference>
<feature type="binding site" evidence="9">
    <location>
        <begin position="13"/>
        <end position="14"/>
    </location>
    <ligand>
        <name>ATP</name>
        <dbReference type="ChEBI" id="CHEBI:30616"/>
    </ligand>
</feature>
<comment type="subcellular location">
    <subcellularLocation>
        <location evidence="9">Cytoplasm</location>
    </subcellularLocation>
</comment>
<accession>A0A0G3WHN2</accession>
<feature type="binding site" evidence="9">
    <location>
        <begin position="92"/>
        <end position="94"/>
    </location>
    <ligand>
        <name>ATP</name>
        <dbReference type="ChEBI" id="CHEBI:30616"/>
    </ligand>
</feature>
<evidence type="ECO:0000313" key="11">
    <source>
        <dbReference type="EMBL" id="AKL97843.1"/>
    </source>
</evidence>
<dbReference type="Gene3D" id="3.40.50.620">
    <property type="entry name" value="HUPs"/>
    <property type="match status" value="1"/>
</dbReference>
<comment type="similarity">
    <text evidence="9">Belongs to the bacterial CoaD family.</text>
</comment>
<keyword evidence="2 9" id="KW-0808">Transferase</keyword>
<sequence length="168" mass="18884">MKNKKITAVYPGSFDPITNGHLDIITRAADMFPNLVVAVTENASKNHMFSVAERVELLKKSTKNLKNVKVISFAGLLADYLKKTDTFVVIRGLRAVSDFEYEFQMALMNRKLYKKIETVFLMPDQAYTFLSSSMVKEIATLGGKTEGLVPAHVSKKLQQHIQQRSKNG</sequence>
<feature type="binding site" evidence="9">
    <location>
        <begin position="127"/>
        <end position="133"/>
    </location>
    <ligand>
        <name>ATP</name>
        <dbReference type="ChEBI" id="CHEBI:30616"/>
    </ligand>
</feature>
<dbReference type="UniPathway" id="UPA00241">
    <property type="reaction ID" value="UER00355"/>
</dbReference>
<keyword evidence="5 9" id="KW-0067">ATP-binding</keyword>
<evidence type="ECO:0000256" key="4">
    <source>
        <dbReference type="ARBA" id="ARBA00022741"/>
    </source>
</evidence>
<protein>
    <recommendedName>
        <fullName evidence="9">Phosphopantetheine adenylyltransferase</fullName>
        <ecNumber evidence="9">2.7.7.3</ecNumber>
    </recommendedName>
    <alternativeName>
        <fullName evidence="9">Dephospho-CoA pyrophosphorylase</fullName>
    </alternativeName>
    <alternativeName>
        <fullName evidence="9">Pantetheine-phosphate adenylyltransferase</fullName>
        <shortName evidence="9">PPAT</shortName>
    </alternativeName>
</protein>
<name>A0A0G3WHN2_9BACT</name>
<dbReference type="EMBL" id="CP009498">
    <property type="protein sequence ID" value="AKL97843.1"/>
    <property type="molecule type" value="Genomic_DNA"/>
</dbReference>
<evidence type="ECO:0000256" key="7">
    <source>
        <dbReference type="ARBA" id="ARBA00022993"/>
    </source>
</evidence>
<dbReference type="CDD" id="cd02163">
    <property type="entry name" value="PPAT"/>
    <property type="match status" value="1"/>
</dbReference>
<dbReference type="PRINTS" id="PR01020">
    <property type="entry name" value="LPSBIOSNTHSS"/>
</dbReference>
<feature type="binding site" evidence="9">
    <location>
        <position position="91"/>
    </location>
    <ligand>
        <name>substrate</name>
    </ligand>
</feature>
<dbReference type="OrthoDB" id="9806661at2"/>
<evidence type="ECO:0000259" key="10">
    <source>
        <dbReference type="Pfam" id="PF01467"/>
    </source>
</evidence>
<keyword evidence="4 9" id="KW-0547">Nucleotide-binding</keyword>
<dbReference type="SUPFAM" id="SSF52374">
    <property type="entry name" value="Nucleotidylyl transferase"/>
    <property type="match status" value="1"/>
</dbReference>
<dbReference type="GO" id="GO:0015937">
    <property type="term" value="P:coenzyme A biosynthetic process"/>
    <property type="evidence" value="ECO:0007669"/>
    <property type="project" value="UniProtKB-UniRule"/>
</dbReference>
<dbReference type="Pfam" id="PF01467">
    <property type="entry name" value="CTP_transf_like"/>
    <property type="match status" value="1"/>
</dbReference>
<dbReference type="GO" id="GO:0005524">
    <property type="term" value="F:ATP binding"/>
    <property type="evidence" value="ECO:0007669"/>
    <property type="project" value="UniProtKB-KW"/>
</dbReference>
<dbReference type="RefSeq" id="WP_052570243.1">
    <property type="nucleotide sequence ID" value="NZ_CP009498.1"/>
</dbReference>
<comment type="pathway">
    <text evidence="9">Cofactor biosynthesis; coenzyme A biosynthesis; CoA from (R)-pantothenate: step 4/5.</text>
</comment>
<comment type="function">
    <text evidence="9">Reversibly transfers an adenylyl group from ATP to 4'-phosphopantetheine, yielding dephospho-CoA (dPCoA) and pyrophosphate.</text>
</comment>
<dbReference type="InterPro" id="IPR014729">
    <property type="entry name" value="Rossmann-like_a/b/a_fold"/>
</dbReference>
<feature type="binding site" evidence="9">
    <location>
        <position position="77"/>
    </location>
    <ligand>
        <name>substrate</name>
    </ligand>
</feature>
<feature type="domain" description="Cytidyltransferase-like" evidence="10">
    <location>
        <begin position="9"/>
        <end position="137"/>
    </location>
</feature>
<dbReference type="Proteomes" id="UP000035337">
    <property type="component" value="Chromosome"/>
</dbReference>
<keyword evidence="6 9" id="KW-0460">Magnesium</keyword>
<evidence type="ECO:0000256" key="1">
    <source>
        <dbReference type="ARBA" id="ARBA00022490"/>
    </source>
</evidence>
<keyword evidence="1 9" id="KW-0963">Cytoplasm</keyword>
<evidence type="ECO:0000256" key="3">
    <source>
        <dbReference type="ARBA" id="ARBA00022695"/>
    </source>
</evidence>
<evidence type="ECO:0000256" key="6">
    <source>
        <dbReference type="ARBA" id="ARBA00022842"/>
    </source>
</evidence>
<dbReference type="GO" id="GO:0004595">
    <property type="term" value="F:pantetheine-phosphate adenylyltransferase activity"/>
    <property type="evidence" value="ECO:0007669"/>
    <property type="project" value="UniProtKB-UniRule"/>
</dbReference>
<feature type="binding site" evidence="9">
    <location>
        <position position="45"/>
    </location>
    <ligand>
        <name>substrate</name>
    </ligand>
</feature>
<comment type="subunit">
    <text evidence="9">Homohexamer.</text>
</comment>
<keyword evidence="12" id="KW-1185">Reference proteome</keyword>
<dbReference type="NCBIfam" id="TIGR00125">
    <property type="entry name" value="cyt_tran_rel"/>
    <property type="match status" value="1"/>
</dbReference>
<dbReference type="AlphaFoldDB" id="A0A0G3WHN2"/>
<dbReference type="STRING" id="1408281.Epro_0464"/>
<comment type="catalytic activity">
    <reaction evidence="8 9">
        <text>(R)-4'-phosphopantetheine + ATP + H(+) = 3'-dephospho-CoA + diphosphate</text>
        <dbReference type="Rhea" id="RHEA:19801"/>
        <dbReference type="ChEBI" id="CHEBI:15378"/>
        <dbReference type="ChEBI" id="CHEBI:30616"/>
        <dbReference type="ChEBI" id="CHEBI:33019"/>
        <dbReference type="ChEBI" id="CHEBI:57328"/>
        <dbReference type="ChEBI" id="CHEBI:61723"/>
        <dbReference type="EC" id="2.7.7.3"/>
    </reaction>
</comment>
<evidence type="ECO:0000256" key="5">
    <source>
        <dbReference type="ARBA" id="ARBA00022840"/>
    </source>
</evidence>
<feature type="binding site" evidence="9">
    <location>
        <position position="102"/>
    </location>
    <ligand>
        <name>ATP</name>
        <dbReference type="ChEBI" id="CHEBI:30616"/>
    </ligand>
</feature>
<dbReference type="PANTHER" id="PTHR21342">
    <property type="entry name" value="PHOSPHOPANTETHEINE ADENYLYLTRANSFERASE"/>
    <property type="match status" value="1"/>
</dbReference>
<keyword evidence="7 9" id="KW-0173">Coenzyme A biosynthesis</keyword>
<dbReference type="PANTHER" id="PTHR21342:SF1">
    <property type="entry name" value="PHOSPHOPANTETHEINE ADENYLYLTRANSFERASE"/>
    <property type="match status" value="1"/>
</dbReference>
<evidence type="ECO:0000256" key="2">
    <source>
        <dbReference type="ARBA" id="ARBA00022679"/>
    </source>
</evidence>
<gene>
    <name evidence="9 11" type="primary">coaD</name>
    <name evidence="11" type="ORF">Epro_0464</name>
</gene>
<dbReference type="EC" id="2.7.7.3" evidence="9"/>
<evidence type="ECO:0000256" key="8">
    <source>
        <dbReference type="ARBA" id="ARBA00029346"/>
    </source>
</evidence>
<dbReference type="InterPro" id="IPR004821">
    <property type="entry name" value="Cyt_trans-like"/>
</dbReference>